<dbReference type="InterPro" id="IPR042099">
    <property type="entry name" value="ANL_N_sf"/>
</dbReference>
<dbReference type="Pfam" id="PF00501">
    <property type="entry name" value="AMP-binding"/>
    <property type="match status" value="1"/>
</dbReference>
<protein>
    <submittedName>
        <fullName evidence="2">Long-chain-fatty-acid--CoA ligase</fullName>
        <ecNumber evidence="2">6.2.1.3</ecNumber>
    </submittedName>
</protein>
<dbReference type="SUPFAM" id="SSF56801">
    <property type="entry name" value="Acetyl-CoA synthetase-like"/>
    <property type="match status" value="1"/>
</dbReference>
<gene>
    <name evidence="2" type="ORF">MNB_SV-10-1119</name>
</gene>
<keyword evidence="2" id="KW-0436">Ligase</keyword>
<dbReference type="Gene3D" id="3.30.300.30">
    <property type="match status" value="1"/>
</dbReference>
<sequence length="375" mass="42753">MKCDIKGHDNAVITYSFGSSGNPRGIVIDHRALTDGARIVSKYLNIRKEDVISGILSFNLDYGLNQIFTTLYKKATLAIHKFVLPADFFSHLIDENITVLPLMPIHITQMFDEDPHRIPQPEHFMHLRVITSSGGNITPLMVKNITTHFPDTAFYSMHGLTEAFRSAYLDPAQIHIRPNSIGKAIPDVDIYIINEEGEACKPREVGELIHRGACIYKGYWNAPDETAKRFKSIHILDKVLQPEGQLTDEIVIASGDYVYADEEGYIYFVSRKDDMIKTQGFRVSPHEVESVVYANIEEITECAIFSIPNEQIEEEIVMVYGSKSELPRNEILFELKKHLPNYMLPAQIVYRKSMPLKSLHDKVIDKEALRKEFLI</sequence>
<dbReference type="AlphaFoldDB" id="A0A1W1C550"/>
<accession>A0A1W1C550</accession>
<feature type="domain" description="AMP-dependent synthetase/ligase" evidence="1">
    <location>
        <begin position="5"/>
        <end position="220"/>
    </location>
</feature>
<evidence type="ECO:0000313" key="2">
    <source>
        <dbReference type="EMBL" id="SFV61000.1"/>
    </source>
</evidence>
<reference evidence="2" key="1">
    <citation type="submission" date="2016-10" db="EMBL/GenBank/DDBJ databases">
        <authorList>
            <person name="de Groot N.N."/>
        </authorList>
    </citation>
    <scope>NUCLEOTIDE SEQUENCE</scope>
</reference>
<dbReference type="PANTHER" id="PTHR43767">
    <property type="entry name" value="LONG-CHAIN-FATTY-ACID--COA LIGASE"/>
    <property type="match status" value="1"/>
</dbReference>
<dbReference type="InterPro" id="IPR045851">
    <property type="entry name" value="AMP-bd_C_sf"/>
</dbReference>
<dbReference type="Gene3D" id="3.40.50.12780">
    <property type="entry name" value="N-terminal domain of ligase-like"/>
    <property type="match status" value="1"/>
</dbReference>
<dbReference type="EMBL" id="FPHL01000024">
    <property type="protein sequence ID" value="SFV61000.1"/>
    <property type="molecule type" value="Genomic_DNA"/>
</dbReference>
<evidence type="ECO:0000259" key="1">
    <source>
        <dbReference type="Pfam" id="PF00501"/>
    </source>
</evidence>
<name>A0A1W1C550_9ZZZZ</name>
<organism evidence="2">
    <name type="scientific">hydrothermal vent metagenome</name>
    <dbReference type="NCBI Taxonomy" id="652676"/>
    <lineage>
        <taxon>unclassified sequences</taxon>
        <taxon>metagenomes</taxon>
        <taxon>ecological metagenomes</taxon>
    </lineage>
</organism>
<dbReference type="InterPro" id="IPR000873">
    <property type="entry name" value="AMP-dep_synth/lig_dom"/>
</dbReference>
<dbReference type="GO" id="GO:0004467">
    <property type="term" value="F:long-chain fatty acid-CoA ligase activity"/>
    <property type="evidence" value="ECO:0007669"/>
    <property type="project" value="UniProtKB-EC"/>
</dbReference>
<dbReference type="InterPro" id="IPR050237">
    <property type="entry name" value="ATP-dep_AMP-bd_enzyme"/>
</dbReference>
<proteinExistence type="predicted"/>
<dbReference type="EC" id="6.2.1.3" evidence="2"/>
<dbReference type="PANTHER" id="PTHR43767:SF10">
    <property type="entry name" value="SURFACTIN SYNTHASE SUBUNIT 1"/>
    <property type="match status" value="1"/>
</dbReference>